<gene>
    <name evidence="1" type="ORF">PSON_ATCC_30995.1.T1230030</name>
</gene>
<dbReference type="EMBL" id="CAJJDN010000123">
    <property type="protein sequence ID" value="CAD8119843.1"/>
    <property type="molecule type" value="Genomic_DNA"/>
</dbReference>
<accession>A0A8S1QWQ3</accession>
<evidence type="ECO:0000313" key="1">
    <source>
        <dbReference type="EMBL" id="CAD8119843.1"/>
    </source>
</evidence>
<comment type="caution">
    <text evidence="1">The sequence shown here is derived from an EMBL/GenBank/DDBJ whole genome shotgun (WGS) entry which is preliminary data.</text>
</comment>
<keyword evidence="2" id="KW-1185">Reference proteome</keyword>
<dbReference type="AlphaFoldDB" id="A0A8S1QWQ3"/>
<evidence type="ECO:0000313" key="2">
    <source>
        <dbReference type="Proteomes" id="UP000692954"/>
    </source>
</evidence>
<dbReference type="Proteomes" id="UP000692954">
    <property type="component" value="Unassembled WGS sequence"/>
</dbReference>
<proteinExistence type="predicted"/>
<sequence length="90" mass="10447">MGCSESTDYKSSLQLSQDSTLDTYRISQIKPKPQQNYLDSEDFEDFDTSELSIEQTCFHLYDNLLKKVVTVPKLKSVTYSTILKRRNLKT</sequence>
<organism evidence="1 2">
    <name type="scientific">Paramecium sonneborni</name>
    <dbReference type="NCBI Taxonomy" id="65129"/>
    <lineage>
        <taxon>Eukaryota</taxon>
        <taxon>Sar</taxon>
        <taxon>Alveolata</taxon>
        <taxon>Ciliophora</taxon>
        <taxon>Intramacronucleata</taxon>
        <taxon>Oligohymenophorea</taxon>
        <taxon>Peniculida</taxon>
        <taxon>Parameciidae</taxon>
        <taxon>Paramecium</taxon>
    </lineage>
</organism>
<name>A0A8S1QWQ3_9CILI</name>
<reference evidence="1" key="1">
    <citation type="submission" date="2021-01" db="EMBL/GenBank/DDBJ databases">
        <authorList>
            <consortium name="Genoscope - CEA"/>
            <person name="William W."/>
        </authorList>
    </citation>
    <scope>NUCLEOTIDE SEQUENCE</scope>
</reference>
<protein>
    <submittedName>
        <fullName evidence="1">Uncharacterized protein</fullName>
    </submittedName>
</protein>